<keyword evidence="3" id="KW-1185">Reference proteome</keyword>
<dbReference type="Gene3D" id="1.20.120.520">
    <property type="entry name" value="nmb1532 protein domain like"/>
    <property type="match status" value="1"/>
</dbReference>
<dbReference type="PANTHER" id="PTHR35585:SF1">
    <property type="entry name" value="HHE DOMAIN PROTEIN (AFU_ORTHOLOGUE AFUA_4G00730)"/>
    <property type="match status" value="1"/>
</dbReference>
<name>A0A3B0BS06_9FLAO</name>
<gene>
    <name evidence="2" type="ORF">D7Z94_25350</name>
</gene>
<organism evidence="2 3">
    <name type="scientific">Ulvibacterium marinum</name>
    <dbReference type="NCBI Taxonomy" id="2419782"/>
    <lineage>
        <taxon>Bacteria</taxon>
        <taxon>Pseudomonadati</taxon>
        <taxon>Bacteroidota</taxon>
        <taxon>Flavobacteriia</taxon>
        <taxon>Flavobacteriales</taxon>
        <taxon>Flavobacteriaceae</taxon>
        <taxon>Ulvibacterium</taxon>
    </lineage>
</organism>
<sequence>MDIFKALREDHDKQRDLLKQLVSTSGDTKKRQQLFKNLRTALETHADAEERYFYKPLIDSDKTQEKARHGIAEHHEIDELITELDQTDFSSPAWLRIAKNLKERVEHHLDEEEHQVFQIAGKVLSTSQKESLSKAYQDHMNTK</sequence>
<dbReference type="Proteomes" id="UP000276603">
    <property type="component" value="Unassembled WGS sequence"/>
</dbReference>
<evidence type="ECO:0000313" key="3">
    <source>
        <dbReference type="Proteomes" id="UP000276603"/>
    </source>
</evidence>
<dbReference type="RefSeq" id="WP_120714471.1">
    <property type="nucleotide sequence ID" value="NZ_RBCJ01000008.1"/>
</dbReference>
<dbReference type="Pfam" id="PF01814">
    <property type="entry name" value="Hemerythrin"/>
    <property type="match status" value="1"/>
</dbReference>
<comment type="caution">
    <text evidence="2">The sequence shown here is derived from an EMBL/GenBank/DDBJ whole genome shotgun (WGS) entry which is preliminary data.</text>
</comment>
<dbReference type="AlphaFoldDB" id="A0A3B0BS06"/>
<dbReference type="OrthoDB" id="1434184at2"/>
<evidence type="ECO:0000259" key="1">
    <source>
        <dbReference type="Pfam" id="PF01814"/>
    </source>
</evidence>
<feature type="domain" description="Hemerythrin-like" evidence="1">
    <location>
        <begin position="3"/>
        <end position="119"/>
    </location>
</feature>
<evidence type="ECO:0000313" key="2">
    <source>
        <dbReference type="EMBL" id="RKN75128.1"/>
    </source>
</evidence>
<reference evidence="2 3" key="1">
    <citation type="submission" date="2018-10" db="EMBL/GenBank/DDBJ databases">
        <title>Ulvibacterium marinum gen. nov., sp. nov., a novel marine bacterium of the family Flavobacteriaceae, isolated from a culture of the green alga Ulva prolifera.</title>
        <authorList>
            <person name="Zhang Z."/>
        </authorList>
    </citation>
    <scope>NUCLEOTIDE SEQUENCE [LARGE SCALE GENOMIC DNA]</scope>
    <source>
        <strain evidence="2 3">CCMM003</strain>
    </source>
</reference>
<dbReference type="InterPro" id="IPR012312">
    <property type="entry name" value="Hemerythrin-like"/>
</dbReference>
<dbReference type="CDD" id="cd12108">
    <property type="entry name" value="Hr-like"/>
    <property type="match status" value="1"/>
</dbReference>
<dbReference type="PANTHER" id="PTHR35585">
    <property type="entry name" value="HHE DOMAIN PROTEIN (AFU_ORTHOLOGUE AFUA_4G00730)"/>
    <property type="match status" value="1"/>
</dbReference>
<accession>A0A3B0BS06</accession>
<proteinExistence type="predicted"/>
<protein>
    <submittedName>
        <fullName evidence="2">Hemerythrin domain-containing protein</fullName>
    </submittedName>
</protein>
<dbReference type="EMBL" id="RBCJ01000008">
    <property type="protein sequence ID" value="RKN75128.1"/>
    <property type="molecule type" value="Genomic_DNA"/>
</dbReference>